<dbReference type="InterPro" id="IPR036390">
    <property type="entry name" value="WH_DNA-bd_sf"/>
</dbReference>
<dbReference type="OrthoDB" id="5296924at2"/>
<sequence length="176" mass="18416">MSDARRRQEPPQQTEAVEYNASQSAPRVAPYRLPPDTLVSAEGRGGSLGEAAQALRILGHPSRMAIAVLLLEGPTAVSTIESRLGLRQPNLSQHLGLLRDARLLTAARHAKSVVYTLADGPQRELVTALAHIYGLAAAAPTPIAAPAIAPGANTRSASQEADDASVFAHIVPGRAV</sequence>
<evidence type="ECO:0000256" key="1">
    <source>
        <dbReference type="ARBA" id="ARBA00023015"/>
    </source>
</evidence>
<keyword evidence="1" id="KW-0805">Transcription regulation</keyword>
<accession>A0A1H2PQ67</accession>
<proteinExistence type="predicted"/>
<dbReference type="InterPro" id="IPR001845">
    <property type="entry name" value="HTH_ArsR_DNA-bd_dom"/>
</dbReference>
<dbReference type="PROSITE" id="PS50987">
    <property type="entry name" value="HTH_ARSR_2"/>
    <property type="match status" value="1"/>
</dbReference>
<dbReference type="Gene3D" id="1.10.10.10">
    <property type="entry name" value="Winged helix-like DNA-binding domain superfamily/Winged helix DNA-binding domain"/>
    <property type="match status" value="1"/>
</dbReference>
<dbReference type="SUPFAM" id="SSF46785">
    <property type="entry name" value="Winged helix' DNA-binding domain"/>
    <property type="match status" value="1"/>
</dbReference>
<dbReference type="STRING" id="1770053.SAMN05216551_106213"/>
<dbReference type="InterPro" id="IPR051011">
    <property type="entry name" value="Metal_resp_trans_reg"/>
</dbReference>
<evidence type="ECO:0000313" key="6">
    <source>
        <dbReference type="EMBL" id="SDV48968.1"/>
    </source>
</evidence>
<keyword evidence="2 6" id="KW-0238">DNA-binding</keyword>
<feature type="region of interest" description="Disordered" evidence="4">
    <location>
        <begin position="1"/>
        <end position="29"/>
    </location>
</feature>
<gene>
    <name evidence="6" type="ORF">SAMN05216551_106213</name>
</gene>
<dbReference type="SMART" id="SM00418">
    <property type="entry name" value="HTH_ARSR"/>
    <property type="match status" value="1"/>
</dbReference>
<dbReference type="Pfam" id="PF01022">
    <property type="entry name" value="HTH_5"/>
    <property type="match status" value="1"/>
</dbReference>
<dbReference type="GO" id="GO:0003677">
    <property type="term" value="F:DNA binding"/>
    <property type="evidence" value="ECO:0007669"/>
    <property type="project" value="UniProtKB-KW"/>
</dbReference>
<dbReference type="RefSeq" id="WP_091908417.1">
    <property type="nucleotide sequence ID" value="NZ_FNLO01000006.1"/>
</dbReference>
<dbReference type="NCBIfam" id="NF033788">
    <property type="entry name" value="HTH_metalloreg"/>
    <property type="match status" value="1"/>
</dbReference>
<protein>
    <submittedName>
        <fullName evidence="6">DNA-binding transcriptional regulator, ArsR family</fullName>
    </submittedName>
</protein>
<keyword evidence="3" id="KW-0804">Transcription</keyword>
<reference evidence="7" key="1">
    <citation type="submission" date="2016-09" db="EMBL/GenBank/DDBJ databases">
        <authorList>
            <person name="Varghese N."/>
            <person name="Submissions S."/>
        </authorList>
    </citation>
    <scope>NUCLEOTIDE SEQUENCE [LARGE SCALE GENOMIC DNA]</scope>
    <source>
        <strain evidence="7">JS23</strain>
    </source>
</reference>
<dbReference type="PANTHER" id="PTHR43132">
    <property type="entry name" value="ARSENICAL RESISTANCE OPERON REPRESSOR ARSR-RELATED"/>
    <property type="match status" value="1"/>
</dbReference>
<dbReference type="GO" id="GO:0003700">
    <property type="term" value="F:DNA-binding transcription factor activity"/>
    <property type="evidence" value="ECO:0007669"/>
    <property type="project" value="InterPro"/>
</dbReference>
<feature type="compositionally biased region" description="Polar residues" evidence="4">
    <location>
        <begin position="10"/>
        <end position="25"/>
    </location>
</feature>
<dbReference type="CDD" id="cd00090">
    <property type="entry name" value="HTH_ARSR"/>
    <property type="match status" value="1"/>
</dbReference>
<dbReference type="InterPro" id="IPR036388">
    <property type="entry name" value="WH-like_DNA-bd_sf"/>
</dbReference>
<dbReference type="AlphaFoldDB" id="A0A1H2PQ67"/>
<evidence type="ECO:0000259" key="5">
    <source>
        <dbReference type="PROSITE" id="PS50987"/>
    </source>
</evidence>
<feature type="domain" description="HTH arsR-type" evidence="5">
    <location>
        <begin position="43"/>
        <end position="137"/>
    </location>
</feature>
<evidence type="ECO:0000256" key="4">
    <source>
        <dbReference type="SAM" id="MobiDB-lite"/>
    </source>
</evidence>
<evidence type="ECO:0000256" key="2">
    <source>
        <dbReference type="ARBA" id="ARBA00023125"/>
    </source>
</evidence>
<dbReference type="InterPro" id="IPR011991">
    <property type="entry name" value="ArsR-like_HTH"/>
</dbReference>
<dbReference type="PRINTS" id="PR00778">
    <property type="entry name" value="HTHARSR"/>
</dbReference>
<name>A0A1H2PQ67_9BURK</name>
<evidence type="ECO:0000256" key="3">
    <source>
        <dbReference type="ARBA" id="ARBA00023163"/>
    </source>
</evidence>
<dbReference type="PANTHER" id="PTHR43132:SF2">
    <property type="entry name" value="ARSENICAL RESISTANCE OPERON REPRESSOR ARSR-RELATED"/>
    <property type="match status" value="1"/>
</dbReference>
<dbReference type="Proteomes" id="UP000243719">
    <property type="component" value="Unassembled WGS sequence"/>
</dbReference>
<keyword evidence="7" id="KW-1185">Reference proteome</keyword>
<organism evidence="6 7">
    <name type="scientific">Chitinasiproducens palmae</name>
    <dbReference type="NCBI Taxonomy" id="1770053"/>
    <lineage>
        <taxon>Bacteria</taxon>
        <taxon>Pseudomonadati</taxon>
        <taxon>Pseudomonadota</taxon>
        <taxon>Betaproteobacteria</taxon>
        <taxon>Burkholderiales</taxon>
        <taxon>Burkholderiaceae</taxon>
        <taxon>Chitinasiproducens</taxon>
    </lineage>
</organism>
<dbReference type="EMBL" id="FNLO01000006">
    <property type="protein sequence ID" value="SDV48968.1"/>
    <property type="molecule type" value="Genomic_DNA"/>
</dbReference>
<evidence type="ECO:0000313" key="7">
    <source>
        <dbReference type="Proteomes" id="UP000243719"/>
    </source>
</evidence>